<dbReference type="EMBL" id="CM037616">
    <property type="protein sequence ID" value="KAH7992527.1"/>
    <property type="molecule type" value="Genomic_DNA"/>
</dbReference>
<name>A0ACB8EJ45_9SAUR</name>
<organism evidence="1 2">
    <name type="scientific">Sphaerodactylus townsendi</name>
    <dbReference type="NCBI Taxonomy" id="933632"/>
    <lineage>
        <taxon>Eukaryota</taxon>
        <taxon>Metazoa</taxon>
        <taxon>Chordata</taxon>
        <taxon>Craniata</taxon>
        <taxon>Vertebrata</taxon>
        <taxon>Euteleostomi</taxon>
        <taxon>Lepidosauria</taxon>
        <taxon>Squamata</taxon>
        <taxon>Bifurcata</taxon>
        <taxon>Gekkota</taxon>
        <taxon>Sphaerodactylidae</taxon>
        <taxon>Sphaerodactylus</taxon>
    </lineage>
</organism>
<sequence>MTDMGCQLLEQCAAEAESQRLAHEAEQEWRREIREQMRLDREAFFTMASCTHELMAEWTDVLRRLTELRIQQHGDLSEPLPQLAHLPDSPPAPGASRGPCPHARQARSDAGAAGPASSVLVTHNQLLEAARSPSPVLVTCSQLLEAARPPPPVWAWCSQSHEAAGPSTLLPLVTLPTSKASPEHPTTPKEGGLAVVAVGPKARELGCLSEGGGVGVVGSESL</sequence>
<accession>A0ACB8EJ45</accession>
<reference evidence="1" key="1">
    <citation type="submission" date="2021-08" db="EMBL/GenBank/DDBJ databases">
        <title>The first chromosome-level gecko genome reveals the dynamic sex chromosomes of Neotropical dwarf geckos (Sphaerodactylidae: Sphaerodactylus).</title>
        <authorList>
            <person name="Pinto B.J."/>
            <person name="Keating S.E."/>
            <person name="Gamble T."/>
        </authorList>
    </citation>
    <scope>NUCLEOTIDE SEQUENCE</scope>
    <source>
        <strain evidence="1">TG3544</strain>
    </source>
</reference>
<evidence type="ECO:0000313" key="2">
    <source>
        <dbReference type="Proteomes" id="UP000827872"/>
    </source>
</evidence>
<comment type="caution">
    <text evidence="1">The sequence shown here is derived from an EMBL/GenBank/DDBJ whole genome shotgun (WGS) entry which is preliminary data.</text>
</comment>
<gene>
    <name evidence="1" type="ORF">K3G42_023725</name>
</gene>
<protein>
    <submittedName>
        <fullName evidence="1">Uncharacterized protein</fullName>
    </submittedName>
</protein>
<keyword evidence="2" id="KW-1185">Reference proteome</keyword>
<dbReference type="Proteomes" id="UP000827872">
    <property type="component" value="Linkage Group LG03"/>
</dbReference>
<evidence type="ECO:0000313" key="1">
    <source>
        <dbReference type="EMBL" id="KAH7992527.1"/>
    </source>
</evidence>
<proteinExistence type="predicted"/>